<feature type="compositionally biased region" description="Polar residues" evidence="1">
    <location>
        <begin position="326"/>
        <end position="364"/>
    </location>
</feature>
<keyword evidence="4" id="KW-1185">Reference proteome</keyword>
<dbReference type="OrthoDB" id="5870094at2759"/>
<dbReference type="GO" id="GO:0008017">
    <property type="term" value="F:microtubule binding"/>
    <property type="evidence" value="ECO:0007669"/>
    <property type="project" value="TreeGrafter"/>
</dbReference>
<evidence type="ECO:0000313" key="3">
    <source>
        <dbReference type="EMBL" id="KAG9328977.1"/>
    </source>
</evidence>
<sequence>MPDAFRIHLVEKEKKMAAMYEENQQAALQKQKNTLEHHKTPPQRASPQTGHGDADAMADRDNTLTPLKKRVGVDRAFPLEPITVKKIHNNSSVSNGRKDMEASPQQHSKPHPTQPTANPESELLSGKKNKMKASKDMAWSIDSFGDNVMNFCKDLLLKAKAKEAKDRKTTTMSEIIFYECPSRNQEPPSNPQQPEVCKSDPTDGKSRKKEIGESRIPRLRRLHTDMVMNNSSDGLQRPIFTPYSCDQQISQMCCPRMAQASGNSEMDLHDGHCSEQQLSNGQKSRLPRLRRGQALEKSSNGPQEPPSKERKNKKSRRRKAHAKSNGGAQNHTKSNSAAQNLTKNSNMAQNPSKTSITSQNFMKTSSAAQSSSISEIHPPTDIKEEPAHPRKTSPSRALKGTMTGTRSSKDPFPNPREKKIESLTLIRRLAQWHSDVLITRLHDICLAIVQERGMDRELDWTTRALLHKAGETSTFVRQDVDAAMGHMVRGCTHTRIMKALLEGGMRHRNVAVRECAARHLETLVESMGAARLLCYKKEVVDSFMTAIYRMKQDASQEVRCCGQQILAILTSHPDFQKKIKSHVLQKV</sequence>
<dbReference type="AlphaFoldDB" id="A0A8T2MX39"/>
<feature type="compositionally biased region" description="Low complexity" evidence="1">
    <location>
        <begin position="181"/>
        <end position="195"/>
    </location>
</feature>
<feature type="compositionally biased region" description="Basic and acidic residues" evidence="1">
    <location>
        <begin position="197"/>
        <end position="216"/>
    </location>
</feature>
<feature type="region of interest" description="Disordered" evidence="1">
    <location>
        <begin position="24"/>
        <end position="70"/>
    </location>
</feature>
<feature type="region of interest" description="Disordered" evidence="1">
    <location>
        <begin position="180"/>
        <end position="223"/>
    </location>
</feature>
<dbReference type="InterPro" id="IPR011989">
    <property type="entry name" value="ARM-like"/>
</dbReference>
<evidence type="ECO:0000256" key="1">
    <source>
        <dbReference type="SAM" id="MobiDB-lite"/>
    </source>
</evidence>
<proteinExistence type="predicted"/>
<dbReference type="GO" id="GO:0005929">
    <property type="term" value="C:cilium"/>
    <property type="evidence" value="ECO:0007669"/>
    <property type="project" value="TreeGrafter"/>
</dbReference>
<reference evidence="3" key="1">
    <citation type="thesis" date="2021" institute="BYU ScholarsArchive" country="Provo, UT, USA">
        <title>Applications of and Algorithms for Genome Assembly and Genomic Analyses with an Emphasis on Marine Teleosts.</title>
        <authorList>
            <person name="Pickett B.D."/>
        </authorList>
    </citation>
    <scope>NUCLEOTIDE SEQUENCE</scope>
    <source>
        <strain evidence="3">HI-2016</strain>
    </source>
</reference>
<feature type="compositionally biased region" description="Basic and acidic residues" evidence="1">
    <location>
        <begin position="378"/>
        <end position="388"/>
    </location>
</feature>
<dbReference type="InterPro" id="IPR016024">
    <property type="entry name" value="ARM-type_fold"/>
</dbReference>
<feature type="domain" description="CLASP N-terminal" evidence="2">
    <location>
        <begin position="446"/>
        <end position="559"/>
    </location>
</feature>
<evidence type="ECO:0000313" key="4">
    <source>
        <dbReference type="Proteomes" id="UP000824540"/>
    </source>
</evidence>
<gene>
    <name evidence="3" type="ORF">JZ751_008557</name>
</gene>
<feature type="compositionally biased region" description="Basic and acidic residues" evidence="1">
    <location>
        <begin position="52"/>
        <end position="62"/>
    </location>
</feature>
<feature type="compositionally biased region" description="Polar residues" evidence="1">
    <location>
        <begin position="274"/>
        <end position="283"/>
    </location>
</feature>
<dbReference type="EMBL" id="JAFBMS010001591">
    <property type="protein sequence ID" value="KAG9328977.1"/>
    <property type="molecule type" value="Genomic_DNA"/>
</dbReference>
<feature type="compositionally biased region" description="Basic residues" evidence="1">
    <location>
        <begin position="310"/>
        <end position="322"/>
    </location>
</feature>
<name>A0A8T2MX39_9TELE</name>
<dbReference type="PANTHER" id="PTHR21567:SF87">
    <property type="entry name" value="CRESCERIN-LIKE PROTEIN CHE-12"/>
    <property type="match status" value="1"/>
</dbReference>
<organism evidence="3 4">
    <name type="scientific">Albula glossodonta</name>
    <name type="common">roundjaw bonefish</name>
    <dbReference type="NCBI Taxonomy" id="121402"/>
    <lineage>
        <taxon>Eukaryota</taxon>
        <taxon>Metazoa</taxon>
        <taxon>Chordata</taxon>
        <taxon>Craniata</taxon>
        <taxon>Vertebrata</taxon>
        <taxon>Euteleostomi</taxon>
        <taxon>Actinopterygii</taxon>
        <taxon>Neopterygii</taxon>
        <taxon>Teleostei</taxon>
        <taxon>Albuliformes</taxon>
        <taxon>Albulidae</taxon>
        <taxon>Albula</taxon>
    </lineage>
</organism>
<feature type="region of interest" description="Disordered" evidence="1">
    <location>
        <begin position="87"/>
        <end position="123"/>
    </location>
</feature>
<dbReference type="InterPro" id="IPR024395">
    <property type="entry name" value="CLASP_N_dom"/>
</dbReference>
<dbReference type="Proteomes" id="UP000824540">
    <property type="component" value="Unassembled WGS sequence"/>
</dbReference>
<feature type="compositionally biased region" description="Low complexity" evidence="1">
    <location>
        <begin position="365"/>
        <end position="374"/>
    </location>
</feature>
<dbReference type="PANTHER" id="PTHR21567">
    <property type="entry name" value="CLASP"/>
    <property type="match status" value="1"/>
</dbReference>
<protein>
    <recommendedName>
        <fullName evidence="2">CLASP N-terminal domain-containing protein</fullName>
    </recommendedName>
</protein>
<evidence type="ECO:0000259" key="2">
    <source>
        <dbReference type="Pfam" id="PF12348"/>
    </source>
</evidence>
<feature type="region of interest" description="Disordered" evidence="1">
    <location>
        <begin position="262"/>
        <end position="416"/>
    </location>
</feature>
<accession>A0A8T2MX39</accession>
<dbReference type="SUPFAM" id="SSF48371">
    <property type="entry name" value="ARM repeat"/>
    <property type="match status" value="1"/>
</dbReference>
<dbReference type="Gene3D" id="1.25.10.10">
    <property type="entry name" value="Leucine-rich Repeat Variant"/>
    <property type="match status" value="1"/>
</dbReference>
<dbReference type="GO" id="GO:0005881">
    <property type="term" value="C:cytoplasmic microtubule"/>
    <property type="evidence" value="ECO:0007669"/>
    <property type="project" value="TreeGrafter"/>
</dbReference>
<comment type="caution">
    <text evidence="3">The sequence shown here is derived from an EMBL/GenBank/DDBJ whole genome shotgun (WGS) entry which is preliminary data.</text>
</comment>
<dbReference type="Pfam" id="PF12348">
    <property type="entry name" value="CLASP_N"/>
    <property type="match status" value="1"/>
</dbReference>
<dbReference type="GO" id="GO:0000226">
    <property type="term" value="P:microtubule cytoskeleton organization"/>
    <property type="evidence" value="ECO:0007669"/>
    <property type="project" value="TreeGrafter"/>
</dbReference>